<accession>A0A1I5SQ31</accession>
<proteinExistence type="predicted"/>
<dbReference type="InterPro" id="IPR010321">
    <property type="entry name" value="DUF922"/>
</dbReference>
<evidence type="ECO:0000313" key="2">
    <source>
        <dbReference type="EMBL" id="SFP72902.1"/>
    </source>
</evidence>
<gene>
    <name evidence="2" type="ORF">SAMN04515668_0150</name>
</gene>
<keyword evidence="3" id="KW-1185">Reference proteome</keyword>
<evidence type="ECO:0000313" key="3">
    <source>
        <dbReference type="Proteomes" id="UP000199029"/>
    </source>
</evidence>
<feature type="transmembrane region" description="Helical" evidence="1">
    <location>
        <begin position="12"/>
        <end position="34"/>
    </location>
</feature>
<name>A0A1I5SQ31_HYMAR</name>
<evidence type="ECO:0000256" key="1">
    <source>
        <dbReference type="SAM" id="Phobius"/>
    </source>
</evidence>
<dbReference type="Proteomes" id="UP000199029">
    <property type="component" value="Unassembled WGS sequence"/>
</dbReference>
<dbReference type="AlphaFoldDB" id="A0A1I5SQ31"/>
<keyword evidence="1" id="KW-1133">Transmembrane helix</keyword>
<dbReference type="STRING" id="1227077.SAMN04515668_0150"/>
<reference evidence="3" key="1">
    <citation type="submission" date="2016-10" db="EMBL/GenBank/DDBJ databases">
        <authorList>
            <person name="Varghese N."/>
            <person name="Submissions S."/>
        </authorList>
    </citation>
    <scope>NUCLEOTIDE SEQUENCE [LARGE SCALE GENOMIC DNA]</scope>
    <source>
        <strain evidence="3">OR362-8,ATCC BAA-1266,JCM 13504</strain>
    </source>
</reference>
<sequence>MFNQPNQPVGWYPVLTSSAMVSFLTSFLVAVGLLQGPAAPKPAQAAPAAAPAPAGPILWSADRRLTVADFQSRPKPYEKLAALTTTDIKAGAACRDFVFSGTVKATFDPSASWFRDPKNYTPQLLRHEQLHFDLTEVYARLLRQKLVVFQAKVDCAKLQPAFNNLTKGIYAEWDREQNRYDAETNHGLNAVRQDYWEKQTQVRLAQLEAFALPAQ</sequence>
<organism evidence="2 3">
    <name type="scientific">Hymenobacter arizonensis</name>
    <name type="common">Siccationidurans arizonensis</name>
    <dbReference type="NCBI Taxonomy" id="1227077"/>
    <lineage>
        <taxon>Bacteria</taxon>
        <taxon>Pseudomonadati</taxon>
        <taxon>Bacteroidota</taxon>
        <taxon>Cytophagia</taxon>
        <taxon>Cytophagales</taxon>
        <taxon>Hymenobacteraceae</taxon>
        <taxon>Hymenobacter</taxon>
    </lineage>
</organism>
<keyword evidence="1" id="KW-0812">Transmembrane</keyword>
<keyword evidence="1" id="KW-0472">Membrane</keyword>
<dbReference type="Pfam" id="PF06037">
    <property type="entry name" value="DUF922"/>
    <property type="match status" value="1"/>
</dbReference>
<protein>
    <recommendedName>
        <fullName evidence="4">DUF922 domain-containing protein</fullName>
    </recommendedName>
</protein>
<dbReference type="EMBL" id="FOXS01000001">
    <property type="protein sequence ID" value="SFP72902.1"/>
    <property type="molecule type" value="Genomic_DNA"/>
</dbReference>
<evidence type="ECO:0008006" key="4">
    <source>
        <dbReference type="Google" id="ProtNLM"/>
    </source>
</evidence>